<keyword evidence="1" id="KW-1133">Transmembrane helix</keyword>
<dbReference type="OrthoDB" id="5242418at2759"/>
<evidence type="ECO:0000256" key="1">
    <source>
        <dbReference type="SAM" id="Phobius"/>
    </source>
</evidence>
<organism evidence="2 3">
    <name type="scientific">Diplocarpon coronariae</name>
    <dbReference type="NCBI Taxonomy" id="2795749"/>
    <lineage>
        <taxon>Eukaryota</taxon>
        <taxon>Fungi</taxon>
        <taxon>Dikarya</taxon>
        <taxon>Ascomycota</taxon>
        <taxon>Pezizomycotina</taxon>
        <taxon>Leotiomycetes</taxon>
        <taxon>Helotiales</taxon>
        <taxon>Drepanopezizaceae</taxon>
        <taxon>Diplocarpon</taxon>
    </lineage>
</organism>
<proteinExistence type="predicted"/>
<keyword evidence="1" id="KW-0812">Transmembrane</keyword>
<keyword evidence="3" id="KW-1185">Reference proteome</keyword>
<dbReference type="EMBL" id="MZNU01000281">
    <property type="protein sequence ID" value="OWP01184.1"/>
    <property type="molecule type" value="Genomic_DNA"/>
</dbReference>
<sequence>MAFAIGGASVPSLPGLMPGLLPRVPPAPVPLSPAPATLHRRQNGTAPSPAARETVNLFIDSTDADWEYAASIIAACADQTVYAVQCTSGGDLVGAQTCGPNAVFANGVRGWWRAQKATLTAGTSTYRFSSDLTTTTLGVEVTATAEESCLLAGTTAATCTATVKATADGTRTTTTTRATLSGTAYYRYDVAITGGAEKTATAAATCGGGGGSDTKGAGATVRPRGVLLWAVAGVAVAGATGVLSMFGGTLI</sequence>
<dbReference type="Proteomes" id="UP000242519">
    <property type="component" value="Unassembled WGS sequence"/>
</dbReference>
<accession>A0A218Z0F7</accession>
<gene>
    <name evidence="2" type="ORF">B2J93_5464</name>
</gene>
<feature type="transmembrane region" description="Helical" evidence="1">
    <location>
        <begin position="226"/>
        <end position="246"/>
    </location>
</feature>
<protein>
    <submittedName>
        <fullName evidence="2">Uncharacterized protein</fullName>
    </submittedName>
</protein>
<keyword evidence="1" id="KW-0472">Membrane</keyword>
<evidence type="ECO:0000313" key="2">
    <source>
        <dbReference type="EMBL" id="OWP01184.1"/>
    </source>
</evidence>
<reference evidence="2 3" key="1">
    <citation type="submission" date="2017-04" db="EMBL/GenBank/DDBJ databases">
        <title>Draft genome sequence of Marssonina coronaria NL1: causal agent of apple blotch.</title>
        <authorList>
            <person name="Cheng Q."/>
        </authorList>
    </citation>
    <scope>NUCLEOTIDE SEQUENCE [LARGE SCALE GENOMIC DNA]</scope>
    <source>
        <strain evidence="2 3">NL1</strain>
    </source>
</reference>
<dbReference type="AlphaFoldDB" id="A0A218Z0F7"/>
<name>A0A218Z0F7_9HELO</name>
<comment type="caution">
    <text evidence="2">The sequence shown here is derived from an EMBL/GenBank/DDBJ whole genome shotgun (WGS) entry which is preliminary data.</text>
</comment>
<evidence type="ECO:0000313" key="3">
    <source>
        <dbReference type="Proteomes" id="UP000242519"/>
    </source>
</evidence>
<dbReference type="InParanoid" id="A0A218Z0F7"/>
<dbReference type="STRING" id="503106.A0A218Z0F7"/>